<gene>
    <name evidence="2" type="ORF">Q3V30_12925</name>
</gene>
<dbReference type="KEGG" id="epi:Q3V30_12925"/>
<dbReference type="EMBL" id="CP132353">
    <property type="protein sequence ID" value="WLS77388.1"/>
    <property type="molecule type" value="Genomic_DNA"/>
</dbReference>
<organism evidence="2 3">
    <name type="scientific">Erwinia pyri</name>
    <dbReference type="NCBI Taxonomy" id="3062598"/>
    <lineage>
        <taxon>Bacteria</taxon>
        <taxon>Pseudomonadati</taxon>
        <taxon>Pseudomonadota</taxon>
        <taxon>Gammaproteobacteria</taxon>
        <taxon>Enterobacterales</taxon>
        <taxon>Erwiniaceae</taxon>
        <taxon>Erwinia</taxon>
    </lineage>
</organism>
<sequence length="226" mass="24993">MPQAIGNQLRAFIQRGNHMSSVRLTNAIREQIAKNALAKSGVTAEIATLQKRRHEVARAARVFAFGGEQKTKAMDAGYAKLEKLIDEVKSSGADVYISSGKSSSIYLAIGGRRLGWCDYGFDDKGFQILLVTPKRDCCLFAADHVITKDFDVIFAEEAKVEKRKEEIEKTVWAALNSVQTIKRLIEVWPESQELIPENVESVRAALPALKVEDLNKMIGLPTSEAA</sequence>
<dbReference type="Proteomes" id="UP001228139">
    <property type="component" value="Chromosome"/>
</dbReference>
<reference evidence="2 3" key="1">
    <citation type="submission" date="2023-07" db="EMBL/GenBank/DDBJ databases">
        <title>Pathogenic bacteria of pear tree diseases.</title>
        <authorList>
            <person name="Zhang Z."/>
            <person name="He L."/>
            <person name="Huang R."/>
        </authorList>
    </citation>
    <scope>NUCLEOTIDE SEQUENCE [LARGE SCALE GENOMIC DNA]</scope>
    <source>
        <strain evidence="2 3">DE2</strain>
    </source>
</reference>
<dbReference type="Pfam" id="PF18757">
    <property type="entry name" value="Nmad5"/>
    <property type="match status" value="1"/>
</dbReference>
<evidence type="ECO:0000313" key="3">
    <source>
        <dbReference type="Proteomes" id="UP001228139"/>
    </source>
</evidence>
<name>A0AA50HJJ3_9GAMM</name>
<protein>
    <submittedName>
        <fullName evidence="2">Nmad5 family putative nucleotide modification protein</fullName>
    </submittedName>
</protein>
<evidence type="ECO:0000313" key="2">
    <source>
        <dbReference type="EMBL" id="WLS77388.1"/>
    </source>
</evidence>
<dbReference type="RefSeq" id="WP_306206252.1">
    <property type="nucleotide sequence ID" value="NZ_CP132353.1"/>
</dbReference>
<keyword evidence="3" id="KW-1185">Reference proteome</keyword>
<dbReference type="InterPro" id="IPR040835">
    <property type="entry name" value="Nmad5"/>
</dbReference>
<feature type="domain" description="Nucleotide modification associated" evidence="1">
    <location>
        <begin position="22"/>
        <end position="221"/>
    </location>
</feature>
<accession>A0AA50HJJ3</accession>
<dbReference type="AlphaFoldDB" id="A0AA50HJJ3"/>
<evidence type="ECO:0000259" key="1">
    <source>
        <dbReference type="Pfam" id="PF18757"/>
    </source>
</evidence>
<proteinExistence type="predicted"/>